<dbReference type="AlphaFoldDB" id="A0A9W8VC52"/>
<comment type="caution">
    <text evidence="5">The sequence shown here is derived from an EMBL/GenBank/DDBJ whole genome shotgun (WGS) entry which is preliminary data.</text>
</comment>
<evidence type="ECO:0000313" key="5">
    <source>
        <dbReference type="EMBL" id="KAJ4257576.1"/>
    </source>
</evidence>
<comment type="catalytic activity">
    <reaction evidence="3">
        <text>a monoacylglycerol + H2O = glycerol + a fatty acid + H(+)</text>
        <dbReference type="Rhea" id="RHEA:15245"/>
        <dbReference type="ChEBI" id="CHEBI:15377"/>
        <dbReference type="ChEBI" id="CHEBI:15378"/>
        <dbReference type="ChEBI" id="CHEBI:17408"/>
        <dbReference type="ChEBI" id="CHEBI:17754"/>
        <dbReference type="ChEBI" id="CHEBI:28868"/>
    </reaction>
</comment>
<proteinExistence type="inferred from homology"/>
<evidence type="ECO:0000256" key="3">
    <source>
        <dbReference type="ARBA" id="ARBA00048461"/>
    </source>
</evidence>
<dbReference type="Pfam" id="PF01764">
    <property type="entry name" value="Lipase_3"/>
    <property type="match status" value="1"/>
</dbReference>
<feature type="domain" description="Fungal lipase-type" evidence="4">
    <location>
        <begin position="20"/>
        <end position="138"/>
    </location>
</feature>
<dbReference type="InterPro" id="IPR002921">
    <property type="entry name" value="Fungal_lipase-type"/>
</dbReference>
<evidence type="ECO:0000313" key="6">
    <source>
        <dbReference type="Proteomes" id="UP001152049"/>
    </source>
</evidence>
<keyword evidence="6" id="KW-1185">Reference proteome</keyword>
<dbReference type="GO" id="GO:0006629">
    <property type="term" value="P:lipid metabolic process"/>
    <property type="evidence" value="ECO:0007669"/>
    <property type="project" value="InterPro"/>
</dbReference>
<evidence type="ECO:0000259" key="4">
    <source>
        <dbReference type="Pfam" id="PF01764"/>
    </source>
</evidence>
<organism evidence="5 6">
    <name type="scientific">Fusarium torreyae</name>
    <dbReference type="NCBI Taxonomy" id="1237075"/>
    <lineage>
        <taxon>Eukaryota</taxon>
        <taxon>Fungi</taxon>
        <taxon>Dikarya</taxon>
        <taxon>Ascomycota</taxon>
        <taxon>Pezizomycotina</taxon>
        <taxon>Sordariomycetes</taxon>
        <taxon>Hypocreomycetidae</taxon>
        <taxon>Hypocreales</taxon>
        <taxon>Nectriaceae</taxon>
        <taxon>Fusarium</taxon>
    </lineage>
</organism>
<dbReference type="InterPro" id="IPR051218">
    <property type="entry name" value="Sec_MonoDiacylglyc_Lipase"/>
</dbReference>
<dbReference type="InterPro" id="IPR029058">
    <property type="entry name" value="AB_hydrolase_fold"/>
</dbReference>
<dbReference type="SUPFAM" id="SSF53474">
    <property type="entry name" value="alpha/beta-Hydrolases"/>
    <property type="match status" value="1"/>
</dbReference>
<evidence type="ECO:0000256" key="2">
    <source>
        <dbReference type="ARBA" id="ARBA00047591"/>
    </source>
</evidence>
<dbReference type="EMBL" id="JAOQAZ010000017">
    <property type="protein sequence ID" value="KAJ4257576.1"/>
    <property type="molecule type" value="Genomic_DNA"/>
</dbReference>
<accession>A0A9W8VC52</accession>
<comment type="catalytic activity">
    <reaction evidence="2">
        <text>a diacylglycerol + H2O = a monoacylglycerol + a fatty acid + H(+)</text>
        <dbReference type="Rhea" id="RHEA:32731"/>
        <dbReference type="ChEBI" id="CHEBI:15377"/>
        <dbReference type="ChEBI" id="CHEBI:15378"/>
        <dbReference type="ChEBI" id="CHEBI:17408"/>
        <dbReference type="ChEBI" id="CHEBI:18035"/>
        <dbReference type="ChEBI" id="CHEBI:28868"/>
    </reaction>
</comment>
<name>A0A9W8VC52_9HYPO</name>
<evidence type="ECO:0000256" key="1">
    <source>
        <dbReference type="ARBA" id="ARBA00043996"/>
    </source>
</evidence>
<protein>
    <recommendedName>
        <fullName evidence="4">Fungal lipase-type domain-containing protein</fullName>
    </recommendedName>
</protein>
<dbReference type="PANTHER" id="PTHR45856:SF21">
    <property type="entry name" value="FUNGAL LIPASE-LIKE DOMAIN-CONTAINING PROTEIN"/>
    <property type="match status" value="1"/>
</dbReference>
<dbReference type="Proteomes" id="UP001152049">
    <property type="component" value="Unassembled WGS sequence"/>
</dbReference>
<sequence>MDHIVNANSRPKTTESFIHPAFLSQPKLKAHSGFLNSAWALDSIVTEQVNKYVQDFKTGGGQKPHILFTGHSAGGAVSQLLYLHHIADQTLSESARFSCVTFGAPPCVTAPIDLSRYQPSGTTLCFNIINEFDVVTRADKPYILSLVDLARINLNLPPKTAFSDDESDEEIVNAALEATQEEESKMTSKATQKLQENLHPQDSNFWHLPKPSYHHVGSKVVLLMRLVEGEMNLRAVEVTPTEFRKLLFCRIAVHGKSRYGERVDALEQGRFNGRIGWEAERSHKGKHS</sequence>
<dbReference type="OrthoDB" id="426718at2759"/>
<dbReference type="Gene3D" id="3.40.50.1820">
    <property type="entry name" value="alpha/beta hydrolase"/>
    <property type="match status" value="1"/>
</dbReference>
<comment type="similarity">
    <text evidence="1">Belongs to the AB hydrolase superfamily. Lipase family. Class 3 subfamily.</text>
</comment>
<gene>
    <name evidence="5" type="ORF">NW762_008701</name>
</gene>
<reference evidence="5" key="1">
    <citation type="submission" date="2022-09" db="EMBL/GenBank/DDBJ databases">
        <title>Fusarium specimens isolated from Avocado Roots.</title>
        <authorList>
            <person name="Stajich J."/>
            <person name="Roper C."/>
            <person name="Heimlech-Rivalta G."/>
        </authorList>
    </citation>
    <scope>NUCLEOTIDE SEQUENCE</scope>
    <source>
        <strain evidence="5">CF00136</strain>
    </source>
</reference>
<dbReference type="PANTHER" id="PTHR45856">
    <property type="entry name" value="ALPHA/BETA-HYDROLASES SUPERFAMILY PROTEIN"/>
    <property type="match status" value="1"/>
</dbReference>